<dbReference type="Gene3D" id="1.10.357.40">
    <property type="entry name" value="YbiA-like"/>
    <property type="match status" value="1"/>
</dbReference>
<dbReference type="NCBIfam" id="TIGR02464">
    <property type="entry name" value="ribofla_fusion"/>
    <property type="match status" value="1"/>
</dbReference>
<organism evidence="2 3">
    <name type="scientific">Agrocybe pediades</name>
    <dbReference type="NCBI Taxonomy" id="84607"/>
    <lineage>
        <taxon>Eukaryota</taxon>
        <taxon>Fungi</taxon>
        <taxon>Dikarya</taxon>
        <taxon>Basidiomycota</taxon>
        <taxon>Agaricomycotina</taxon>
        <taxon>Agaricomycetes</taxon>
        <taxon>Agaricomycetidae</taxon>
        <taxon>Agaricales</taxon>
        <taxon>Agaricineae</taxon>
        <taxon>Strophariaceae</taxon>
        <taxon>Agrocybe</taxon>
    </lineage>
</organism>
<protein>
    <recommendedName>
        <fullName evidence="1">NADAR domain-containing protein</fullName>
    </recommendedName>
</protein>
<dbReference type="AlphaFoldDB" id="A0A8H4QTA1"/>
<dbReference type="InterPro" id="IPR012816">
    <property type="entry name" value="NADAR"/>
</dbReference>
<dbReference type="Pfam" id="PF08719">
    <property type="entry name" value="NADAR"/>
    <property type="match status" value="1"/>
</dbReference>
<dbReference type="EMBL" id="JAACJL010000031">
    <property type="protein sequence ID" value="KAF4616778.1"/>
    <property type="molecule type" value="Genomic_DNA"/>
</dbReference>
<comment type="caution">
    <text evidence="2">The sequence shown here is derived from an EMBL/GenBank/DDBJ whole genome shotgun (WGS) entry which is preliminary data.</text>
</comment>
<name>A0A8H4QTA1_9AGAR</name>
<dbReference type="Proteomes" id="UP000521872">
    <property type="component" value="Unassembled WGS sequence"/>
</dbReference>
<accession>A0A8H4QTA1</accession>
<dbReference type="CDD" id="cd15457">
    <property type="entry name" value="NADAR"/>
    <property type="match status" value="1"/>
</dbReference>
<proteinExistence type="predicted"/>
<gene>
    <name evidence="2" type="ORF">D9613_008640</name>
</gene>
<reference evidence="2 3" key="1">
    <citation type="submission" date="2019-12" db="EMBL/GenBank/DDBJ databases">
        <authorList>
            <person name="Floudas D."/>
            <person name="Bentzer J."/>
            <person name="Ahren D."/>
            <person name="Johansson T."/>
            <person name="Persson P."/>
            <person name="Tunlid A."/>
        </authorList>
    </citation>
    <scope>NUCLEOTIDE SEQUENCE [LARGE SCALE GENOMIC DNA]</scope>
    <source>
        <strain evidence="2 3">CBS 102.39</strain>
    </source>
</reference>
<dbReference type="SUPFAM" id="SSF143990">
    <property type="entry name" value="YbiA-like"/>
    <property type="match status" value="1"/>
</dbReference>
<feature type="domain" description="NADAR" evidence="1">
    <location>
        <begin position="9"/>
        <end position="172"/>
    </location>
</feature>
<keyword evidence="3" id="KW-1185">Reference proteome</keyword>
<sequence length="179" mass="20589">MHNPEDYIFFWKPNETFGWASQWYPCQITTSVTLEDKAEEVVLPSAEHYMMLQKALLFGDTAIARQILEVTGAGQTEMAHIKQLGRKVQGFDEAKWIHERERIVLEGNILKFQQNKDLRQKLLSTDGRILVEASPRDRIWGVGYGAKNALSRKDEWGLNLLGKALEKARQYLVRTPNAM</sequence>
<evidence type="ECO:0000259" key="1">
    <source>
        <dbReference type="Pfam" id="PF08719"/>
    </source>
</evidence>
<dbReference type="OrthoDB" id="206452at2759"/>
<dbReference type="InterPro" id="IPR037238">
    <property type="entry name" value="YbiA-like_sf"/>
</dbReference>
<evidence type="ECO:0000313" key="3">
    <source>
        <dbReference type="Proteomes" id="UP000521872"/>
    </source>
</evidence>
<evidence type="ECO:0000313" key="2">
    <source>
        <dbReference type="EMBL" id="KAF4616778.1"/>
    </source>
</evidence>